<keyword evidence="2" id="KW-1185">Reference proteome</keyword>
<dbReference type="PANTHER" id="PTHR15546">
    <property type="entry name" value="BROMODOMAIN ADJACENT TO ZINC FINGER DOMAIN, 2A"/>
    <property type="match status" value="1"/>
</dbReference>
<evidence type="ECO:0000313" key="2">
    <source>
        <dbReference type="Proteomes" id="UP001141253"/>
    </source>
</evidence>
<organism evidence="1 2">
    <name type="scientific">Salix suchowensis</name>
    <dbReference type="NCBI Taxonomy" id="1278906"/>
    <lineage>
        <taxon>Eukaryota</taxon>
        <taxon>Viridiplantae</taxon>
        <taxon>Streptophyta</taxon>
        <taxon>Embryophyta</taxon>
        <taxon>Tracheophyta</taxon>
        <taxon>Spermatophyta</taxon>
        <taxon>Magnoliopsida</taxon>
        <taxon>eudicotyledons</taxon>
        <taxon>Gunneridae</taxon>
        <taxon>Pentapetalae</taxon>
        <taxon>rosids</taxon>
        <taxon>fabids</taxon>
        <taxon>Malpighiales</taxon>
        <taxon>Salicaceae</taxon>
        <taxon>Saliceae</taxon>
        <taxon>Salix</taxon>
    </lineage>
</organism>
<dbReference type="Proteomes" id="UP001141253">
    <property type="component" value="Chromosome 19"/>
</dbReference>
<accession>A0ABQ9AMN3</accession>
<gene>
    <name evidence="1" type="ORF">OIU77_007025</name>
</gene>
<sequence>MEAMVNYVNWNDKNKYSWIQRVPLISLEESLQSVEELELNVNVSLDDVGKYWVEKCGVHLIMEKCKADSDIDGEKWDHEIDLHAPGSSTTDDQRLESSLIRELRNMELQKRSKDLANRIALEEAVQRRSTRVRALPRENPANAFLNYVNKWKED</sequence>
<reference evidence="1" key="1">
    <citation type="submission" date="2022-10" db="EMBL/GenBank/DDBJ databases">
        <authorList>
            <person name="Hyden B.L."/>
            <person name="Feng K."/>
            <person name="Yates T."/>
            <person name="Jawdy S."/>
            <person name="Smart L.B."/>
            <person name="Muchero W."/>
        </authorList>
    </citation>
    <scope>NUCLEOTIDE SEQUENCE</scope>
    <source>
        <tissue evidence="1">Shoot tip</tissue>
    </source>
</reference>
<dbReference type="InterPro" id="IPR053271">
    <property type="entry name" value="DDT_domain"/>
</dbReference>
<dbReference type="PANTHER" id="PTHR15546:SF2">
    <property type="entry name" value="DDT DOMAIN-CONTAINING PROTEIN DDB_G0282237"/>
    <property type="match status" value="1"/>
</dbReference>
<protein>
    <submittedName>
        <fullName evidence="1">Uncharacterized protein</fullName>
    </submittedName>
</protein>
<reference evidence="1" key="2">
    <citation type="journal article" date="2023" name="Int. J. Mol. Sci.">
        <title>De Novo Assembly and Annotation of 11 Diverse Shrub Willow (Salix) Genomes Reveals Novel Gene Organization in Sex-Linked Regions.</title>
        <authorList>
            <person name="Hyden B."/>
            <person name="Feng K."/>
            <person name="Yates T.B."/>
            <person name="Jawdy S."/>
            <person name="Cereghino C."/>
            <person name="Smart L.B."/>
            <person name="Muchero W."/>
        </authorList>
    </citation>
    <scope>NUCLEOTIDE SEQUENCE</scope>
    <source>
        <tissue evidence="1">Shoot tip</tissue>
    </source>
</reference>
<proteinExistence type="predicted"/>
<comment type="caution">
    <text evidence="1">The sequence shown here is derived from an EMBL/GenBank/DDBJ whole genome shotgun (WGS) entry which is preliminary data.</text>
</comment>
<dbReference type="EMBL" id="JAPFFI010000018">
    <property type="protein sequence ID" value="KAJ6349558.1"/>
    <property type="molecule type" value="Genomic_DNA"/>
</dbReference>
<name>A0ABQ9AMN3_9ROSI</name>
<evidence type="ECO:0000313" key="1">
    <source>
        <dbReference type="EMBL" id="KAJ6349558.1"/>
    </source>
</evidence>